<gene>
    <name evidence="2" type="ORF">SAMN06264365_104384</name>
</gene>
<keyword evidence="1" id="KW-1133">Transmembrane helix</keyword>
<feature type="transmembrane region" description="Helical" evidence="1">
    <location>
        <begin position="60"/>
        <end position="84"/>
    </location>
</feature>
<dbReference type="EMBL" id="FZNR01000004">
    <property type="protein sequence ID" value="SNR67835.1"/>
    <property type="molecule type" value="Genomic_DNA"/>
</dbReference>
<proteinExistence type="predicted"/>
<keyword evidence="1" id="KW-0472">Membrane</keyword>
<dbReference type="AlphaFoldDB" id="A0A238Y9A9"/>
<evidence type="ECO:0000313" key="2">
    <source>
        <dbReference type="EMBL" id="SNR67835.1"/>
    </source>
</evidence>
<keyword evidence="3" id="KW-1185">Reference proteome</keyword>
<evidence type="ECO:0000256" key="1">
    <source>
        <dbReference type="SAM" id="Phobius"/>
    </source>
</evidence>
<accession>A0A238Y9A9</accession>
<dbReference type="OrthoDB" id="3378532at2"/>
<dbReference type="Proteomes" id="UP000198415">
    <property type="component" value="Unassembled WGS sequence"/>
</dbReference>
<sequence>MTFLWDLADRQEAPSAARAKPGTVVWSRRGLLRTALSCSGWLLAIPLLRLTRVPPLLGSYLVLPIWMASFLLATAVSVTAILIACLRRSWGVALASVALAAAGVVVTTRLNSQVDVIDYQYREHRTALAELAADYRAGRLPEGDLTLPPDLRSLSPSGYAYVSRTAVFVQMWQNWRHESGTGLAYFAVPPTEQTLVNTAEGDLGNPRREVGGGWWWVA</sequence>
<organism evidence="2 3">
    <name type="scientific">Actinoplanes regularis</name>
    <dbReference type="NCBI Taxonomy" id="52697"/>
    <lineage>
        <taxon>Bacteria</taxon>
        <taxon>Bacillati</taxon>
        <taxon>Actinomycetota</taxon>
        <taxon>Actinomycetes</taxon>
        <taxon>Micromonosporales</taxon>
        <taxon>Micromonosporaceae</taxon>
        <taxon>Actinoplanes</taxon>
    </lineage>
</organism>
<feature type="transmembrane region" description="Helical" evidence="1">
    <location>
        <begin position="30"/>
        <end position="48"/>
    </location>
</feature>
<feature type="transmembrane region" description="Helical" evidence="1">
    <location>
        <begin position="90"/>
        <end position="110"/>
    </location>
</feature>
<dbReference type="RefSeq" id="WP_089293548.1">
    <property type="nucleotide sequence ID" value="NZ_BOMU01000037.1"/>
</dbReference>
<reference evidence="2 3" key="1">
    <citation type="submission" date="2017-06" db="EMBL/GenBank/DDBJ databases">
        <authorList>
            <person name="Kim H.J."/>
            <person name="Triplett B.A."/>
        </authorList>
    </citation>
    <scope>NUCLEOTIDE SEQUENCE [LARGE SCALE GENOMIC DNA]</scope>
    <source>
        <strain evidence="2 3">DSM 43151</strain>
    </source>
</reference>
<keyword evidence="1" id="KW-0812">Transmembrane</keyword>
<protein>
    <submittedName>
        <fullName evidence="2">Uncharacterized protein</fullName>
    </submittedName>
</protein>
<name>A0A238Y9A9_9ACTN</name>
<evidence type="ECO:0000313" key="3">
    <source>
        <dbReference type="Proteomes" id="UP000198415"/>
    </source>
</evidence>